<sequence>MIGALVLAALAGVAFVPIVLEARRHPVGAADRAAAPGACVGLSQGQTYVRWHGPVRGPVIVAIHGLTTPSPVFDALAGCLGQLGYRVLTYDLYGRGLSDHVRGPQNAAFFLRQLDDLLTHEGLGEDVILMGYSMGGAIAAAFAAAQPHRVARVILLAPAGMALKETRFWHFARRVPVLGDWLVGTFGARLLAAEAAGDTSVNRVQRAQLARRGYLAAVLSSRRHFLSVSQQPAHRFLGREDVPVTAIWGGQDPVIPLQALGLLAQWNRNAVQDVVPDADHSLPWRHAKDVTKILRDLR</sequence>
<dbReference type="SUPFAM" id="SSF53474">
    <property type="entry name" value="alpha/beta-Hydrolases"/>
    <property type="match status" value="1"/>
</dbReference>
<dbReference type="RefSeq" id="WP_072855200.1">
    <property type="nucleotide sequence ID" value="NZ_FQUE01000001.1"/>
</dbReference>
<evidence type="ECO:0000313" key="2">
    <source>
        <dbReference type="EMBL" id="SHE31844.1"/>
    </source>
</evidence>
<dbReference type="OrthoDB" id="7267294at2"/>
<evidence type="ECO:0000259" key="1">
    <source>
        <dbReference type="Pfam" id="PF00561"/>
    </source>
</evidence>
<gene>
    <name evidence="2" type="ORF">SAMN05444339_10133</name>
</gene>
<dbReference type="GO" id="GO:0016787">
    <property type="term" value="F:hydrolase activity"/>
    <property type="evidence" value="ECO:0007669"/>
    <property type="project" value="UniProtKB-KW"/>
</dbReference>
<proteinExistence type="predicted"/>
<dbReference type="Gene3D" id="3.40.50.1820">
    <property type="entry name" value="alpha/beta hydrolase"/>
    <property type="match status" value="1"/>
</dbReference>
<dbReference type="STRING" id="366533.SAMN05444339_10133"/>
<dbReference type="Pfam" id="PF00561">
    <property type="entry name" value="Abhydrolase_1"/>
    <property type="match status" value="1"/>
</dbReference>
<dbReference type="InterPro" id="IPR000073">
    <property type="entry name" value="AB_hydrolase_1"/>
</dbReference>
<dbReference type="PANTHER" id="PTHR43798">
    <property type="entry name" value="MONOACYLGLYCEROL LIPASE"/>
    <property type="match status" value="1"/>
</dbReference>
<dbReference type="EMBL" id="FQUE01000001">
    <property type="protein sequence ID" value="SHE31844.1"/>
    <property type="molecule type" value="Genomic_DNA"/>
</dbReference>
<dbReference type="InterPro" id="IPR050266">
    <property type="entry name" value="AB_hydrolase_sf"/>
</dbReference>
<reference evidence="3" key="1">
    <citation type="submission" date="2016-11" db="EMBL/GenBank/DDBJ databases">
        <authorList>
            <person name="Varghese N."/>
            <person name="Submissions S."/>
        </authorList>
    </citation>
    <scope>NUCLEOTIDE SEQUENCE [LARGE SCALE GENOMIC DNA]</scope>
    <source>
        <strain evidence="3">DSM 29326</strain>
    </source>
</reference>
<evidence type="ECO:0000313" key="3">
    <source>
        <dbReference type="Proteomes" id="UP000183987"/>
    </source>
</evidence>
<dbReference type="Proteomes" id="UP000183987">
    <property type="component" value="Unassembled WGS sequence"/>
</dbReference>
<dbReference type="GO" id="GO:0016020">
    <property type="term" value="C:membrane"/>
    <property type="evidence" value="ECO:0007669"/>
    <property type="project" value="TreeGrafter"/>
</dbReference>
<dbReference type="AlphaFoldDB" id="A0A1M4SHV4"/>
<dbReference type="InterPro" id="IPR029058">
    <property type="entry name" value="AB_hydrolase_fold"/>
</dbReference>
<protein>
    <submittedName>
        <fullName evidence="2">Lysophospholipase, alpha-beta hydrolase superfamily</fullName>
    </submittedName>
</protein>
<keyword evidence="3" id="KW-1185">Reference proteome</keyword>
<dbReference type="PANTHER" id="PTHR43798:SF33">
    <property type="entry name" value="HYDROLASE, PUTATIVE (AFU_ORTHOLOGUE AFUA_2G14860)-RELATED"/>
    <property type="match status" value="1"/>
</dbReference>
<organism evidence="2 3">
    <name type="scientific">Loktanella atrilutea</name>
    <dbReference type="NCBI Taxonomy" id="366533"/>
    <lineage>
        <taxon>Bacteria</taxon>
        <taxon>Pseudomonadati</taxon>
        <taxon>Pseudomonadota</taxon>
        <taxon>Alphaproteobacteria</taxon>
        <taxon>Rhodobacterales</taxon>
        <taxon>Roseobacteraceae</taxon>
        <taxon>Loktanella</taxon>
    </lineage>
</organism>
<keyword evidence="2" id="KW-0378">Hydrolase</keyword>
<dbReference type="PRINTS" id="PR00111">
    <property type="entry name" value="ABHYDROLASE"/>
</dbReference>
<name>A0A1M4SHV4_LOKAT</name>
<accession>A0A1M4SHV4</accession>
<feature type="domain" description="AB hydrolase-1" evidence="1">
    <location>
        <begin position="58"/>
        <end position="285"/>
    </location>
</feature>